<dbReference type="InterPro" id="IPR012878">
    <property type="entry name" value="Beta-AFase-like_GH127_cat"/>
</dbReference>
<evidence type="ECO:0000259" key="3">
    <source>
        <dbReference type="Pfam" id="PF20736"/>
    </source>
</evidence>
<feature type="compositionally biased region" description="Low complexity" evidence="1">
    <location>
        <begin position="26"/>
        <end position="45"/>
    </location>
</feature>
<reference evidence="5 6" key="1">
    <citation type="journal article" date="2024" name="Front Chem Biol">
        <title>Unveiling the potential of Daldinia eschscholtzii MFLUCC 19-0629 through bioactivity and bioinformatics studies for enhanced sustainable agriculture production.</title>
        <authorList>
            <person name="Brooks S."/>
            <person name="Weaver J.A."/>
            <person name="Klomchit A."/>
            <person name="Alharthi S.A."/>
            <person name="Onlamun T."/>
            <person name="Nurani R."/>
            <person name="Vong T.K."/>
            <person name="Alberti F."/>
            <person name="Greco C."/>
        </authorList>
    </citation>
    <scope>NUCLEOTIDE SEQUENCE [LARGE SCALE GENOMIC DNA]</scope>
    <source>
        <strain evidence="5">MFLUCC 19-0629</strain>
    </source>
</reference>
<feature type="domain" description="Non-reducing end beta-L-arabinofuranosidase-like GH127 middle" evidence="3">
    <location>
        <begin position="500"/>
        <end position="579"/>
    </location>
</feature>
<dbReference type="InterPro" id="IPR049174">
    <property type="entry name" value="Beta-AFase-like"/>
</dbReference>
<evidence type="ECO:0000256" key="1">
    <source>
        <dbReference type="SAM" id="MobiDB-lite"/>
    </source>
</evidence>
<dbReference type="PANTHER" id="PTHR43465">
    <property type="entry name" value="DUF1680 DOMAIN PROTEIN (AFU_ORTHOLOGUE AFUA_1G08910)"/>
    <property type="match status" value="1"/>
</dbReference>
<feature type="domain" description="Non-reducing end beta-L-arabinofuranosidase-like GH127 C-terminal" evidence="4">
    <location>
        <begin position="602"/>
        <end position="719"/>
    </location>
</feature>
<comment type="caution">
    <text evidence="5">The sequence shown here is derived from an EMBL/GenBank/DDBJ whole genome shotgun (WGS) entry which is preliminary data.</text>
</comment>
<feature type="domain" description="Non-reducing end beta-L-arabinofuranosidase-like GH127 catalytic" evidence="2">
    <location>
        <begin position="76"/>
        <end position="481"/>
    </location>
</feature>
<gene>
    <name evidence="5" type="ORF">Daesc_007326</name>
</gene>
<dbReference type="Pfam" id="PF20737">
    <property type="entry name" value="Glyco_hydro127C"/>
    <property type="match status" value="1"/>
</dbReference>
<proteinExistence type="predicted"/>
<dbReference type="GO" id="GO:0005975">
    <property type="term" value="P:carbohydrate metabolic process"/>
    <property type="evidence" value="ECO:0007669"/>
    <property type="project" value="InterPro"/>
</dbReference>
<feature type="region of interest" description="Disordered" evidence="1">
    <location>
        <begin position="18"/>
        <end position="45"/>
    </location>
</feature>
<sequence>MEDYYTASLLKQVAARPYYVRDERQQQQQSRPRPRPNSSAASSSPFFLKTRPDAIAAMAHPQTQFTHTEFTGDSSSMLRRRRTTVGRATAKAQLQRMKDSGQYDAFRLEKKPVYDKTRWPCPPPVYWDSDVAKWIEGACYLLSEEYDAEIDAAVRELADMIRGAQRPDGYLNTWFTMEEPEGRWSNIRDKHELVNEAALAHSNYYKNNLLIEPLEKYVKLISTVIGPGPDQKHAYPGHPETELALLRLYTATGNEDAYKLAQYFVEERGNQTGQDGLPYYEWERLQRGESPYQRPDSYSMHESSWYNQAHAPILEQQTIEGHAVRAMYLLTGVADLLCLDELGVKPYAHKSEYFEALTRLWNNMVDKKMYLTGGIGSMWQWEGFGIDYFLPQSSDEGGCYNETCASIAVIMLAERLLHLDLNSKYADIMELCLYNAVMTGLSLEGTAFTYVNQLASSESDKSRREDWFDTSCCPPNVMRLFGCLGGYLWDYGGSGRDAYVNVHLYTSAKVTFQVEEQQIILEQKSNWPWEGNTLFELQAPASTGVTIRLRIPSWARGNFTDQLTPSHKAAQVEKGYLVLPSAYTSANRAFSIQIDGFKPRFISPHPYTNQNTLTLARGPLIYCVEDVDNAWEQDHFRNVGIKSDSEVTEKEEEIDQMGERYIALRSVGWIRKIDDRTESESGIEPGISLRQTVVAEEKELTFIPYYLRANRGGRGHMRVGLLRG</sequence>
<protein>
    <recommendedName>
        <fullName evidence="7">Glycoside hydrolase family 127 protein</fullName>
    </recommendedName>
</protein>
<dbReference type="InterPro" id="IPR049046">
    <property type="entry name" value="Beta-AFase-like_GH127_middle"/>
</dbReference>
<evidence type="ECO:0000313" key="5">
    <source>
        <dbReference type="EMBL" id="KAK6950801.1"/>
    </source>
</evidence>
<dbReference type="Pfam" id="PF20736">
    <property type="entry name" value="Glyco_hydro127M"/>
    <property type="match status" value="1"/>
</dbReference>
<evidence type="ECO:0000259" key="2">
    <source>
        <dbReference type="Pfam" id="PF07944"/>
    </source>
</evidence>
<evidence type="ECO:0000259" key="4">
    <source>
        <dbReference type="Pfam" id="PF20737"/>
    </source>
</evidence>
<dbReference type="EMBL" id="JBANMG010000007">
    <property type="protein sequence ID" value="KAK6950801.1"/>
    <property type="molecule type" value="Genomic_DNA"/>
</dbReference>
<dbReference type="Pfam" id="PF07944">
    <property type="entry name" value="Beta-AFase-like_GH127_cat"/>
    <property type="match status" value="1"/>
</dbReference>
<dbReference type="InterPro" id="IPR008928">
    <property type="entry name" value="6-hairpin_glycosidase_sf"/>
</dbReference>
<dbReference type="SUPFAM" id="SSF48208">
    <property type="entry name" value="Six-hairpin glycosidases"/>
    <property type="match status" value="1"/>
</dbReference>
<organism evidence="5 6">
    <name type="scientific">Daldinia eschscholtzii</name>
    <dbReference type="NCBI Taxonomy" id="292717"/>
    <lineage>
        <taxon>Eukaryota</taxon>
        <taxon>Fungi</taxon>
        <taxon>Dikarya</taxon>
        <taxon>Ascomycota</taxon>
        <taxon>Pezizomycotina</taxon>
        <taxon>Sordariomycetes</taxon>
        <taxon>Xylariomycetidae</taxon>
        <taxon>Xylariales</taxon>
        <taxon>Hypoxylaceae</taxon>
        <taxon>Daldinia</taxon>
    </lineage>
</organism>
<evidence type="ECO:0000313" key="6">
    <source>
        <dbReference type="Proteomes" id="UP001369815"/>
    </source>
</evidence>
<dbReference type="Proteomes" id="UP001369815">
    <property type="component" value="Unassembled WGS sequence"/>
</dbReference>
<dbReference type="AlphaFoldDB" id="A0AAX6MF35"/>
<name>A0AAX6MF35_9PEZI</name>
<evidence type="ECO:0008006" key="7">
    <source>
        <dbReference type="Google" id="ProtNLM"/>
    </source>
</evidence>
<accession>A0AAX6MF35</accession>
<keyword evidence="6" id="KW-1185">Reference proteome</keyword>
<dbReference type="InterPro" id="IPR049049">
    <property type="entry name" value="Beta-AFase-like_GH127_C"/>
</dbReference>
<dbReference type="PANTHER" id="PTHR43465:SF2">
    <property type="entry name" value="DUF1680 DOMAIN PROTEIN (AFU_ORTHOLOGUE AFUA_1G08910)"/>
    <property type="match status" value="1"/>
</dbReference>